<organism evidence="1 2">
    <name type="scientific">Isosphaera pallida (strain ATCC 43644 / DSM 9630 / IS1B)</name>
    <dbReference type="NCBI Taxonomy" id="575540"/>
    <lineage>
        <taxon>Bacteria</taxon>
        <taxon>Pseudomonadati</taxon>
        <taxon>Planctomycetota</taxon>
        <taxon>Planctomycetia</taxon>
        <taxon>Isosphaerales</taxon>
        <taxon>Isosphaeraceae</taxon>
        <taxon>Isosphaera</taxon>
    </lineage>
</organism>
<dbReference type="STRING" id="575540.Isop_1113"/>
<dbReference type="InParanoid" id="E8R4V5"/>
<proteinExistence type="predicted"/>
<keyword evidence="2" id="KW-1185">Reference proteome</keyword>
<gene>
    <name evidence="1" type="ordered locus">Isop_1113</name>
</gene>
<evidence type="ECO:0000313" key="1">
    <source>
        <dbReference type="EMBL" id="ADV61701.1"/>
    </source>
</evidence>
<reference key="1">
    <citation type="submission" date="2010-11" db="EMBL/GenBank/DDBJ databases">
        <title>The complete sequence of chromosome of Isophaera pallida ATCC 43644.</title>
        <authorList>
            <consortium name="US DOE Joint Genome Institute (JGI-PGF)"/>
            <person name="Lucas S."/>
            <person name="Copeland A."/>
            <person name="Lapidus A."/>
            <person name="Bruce D."/>
            <person name="Goodwin L."/>
            <person name="Pitluck S."/>
            <person name="Kyrpides N."/>
            <person name="Mavromatis K."/>
            <person name="Pagani I."/>
            <person name="Ivanova N."/>
            <person name="Saunders E."/>
            <person name="Brettin T."/>
            <person name="Detter J.C."/>
            <person name="Han C."/>
            <person name="Tapia R."/>
            <person name="Land M."/>
            <person name="Hauser L."/>
            <person name="Markowitz V."/>
            <person name="Cheng J.-F."/>
            <person name="Hugenholtz P."/>
            <person name="Woyke T."/>
            <person name="Wu D."/>
            <person name="Eisen J.A."/>
        </authorList>
    </citation>
    <scope>NUCLEOTIDE SEQUENCE</scope>
    <source>
        <strain>ATCC 43644</strain>
    </source>
</reference>
<dbReference type="EMBL" id="CP002353">
    <property type="protein sequence ID" value="ADV61701.1"/>
    <property type="molecule type" value="Genomic_DNA"/>
</dbReference>
<protein>
    <submittedName>
        <fullName evidence="1">Uncharacterized protein</fullName>
    </submittedName>
</protein>
<dbReference type="KEGG" id="ipa:Isop_1113"/>
<dbReference type="HOGENOM" id="CLU_2464886_0_0_0"/>
<evidence type="ECO:0000313" key="2">
    <source>
        <dbReference type="Proteomes" id="UP000008631"/>
    </source>
</evidence>
<reference evidence="1 2" key="2">
    <citation type="journal article" date="2011" name="Stand. Genomic Sci.">
        <title>Complete genome sequence of Isosphaera pallida type strain (IS1B).</title>
        <authorList>
            <consortium name="US DOE Joint Genome Institute (JGI-PGF)"/>
            <person name="Goker M."/>
            <person name="Cleland D."/>
            <person name="Saunders E."/>
            <person name="Lapidus A."/>
            <person name="Nolan M."/>
            <person name="Lucas S."/>
            <person name="Hammon N."/>
            <person name="Deshpande S."/>
            <person name="Cheng J.F."/>
            <person name="Tapia R."/>
            <person name="Han C."/>
            <person name="Goodwin L."/>
            <person name="Pitluck S."/>
            <person name="Liolios K."/>
            <person name="Pagani I."/>
            <person name="Ivanova N."/>
            <person name="Mavromatis K."/>
            <person name="Pati A."/>
            <person name="Chen A."/>
            <person name="Palaniappan K."/>
            <person name="Land M."/>
            <person name="Hauser L."/>
            <person name="Chang Y.J."/>
            <person name="Jeffries C.D."/>
            <person name="Detter J.C."/>
            <person name="Beck B."/>
            <person name="Woyke T."/>
            <person name="Bristow J."/>
            <person name="Eisen J.A."/>
            <person name="Markowitz V."/>
            <person name="Hugenholtz P."/>
            <person name="Kyrpides N.C."/>
            <person name="Klenk H.P."/>
        </authorList>
    </citation>
    <scope>NUCLEOTIDE SEQUENCE [LARGE SCALE GENOMIC DNA]</scope>
    <source>
        <strain evidence="2">ATCC 43644 / DSM 9630 / IS1B</strain>
    </source>
</reference>
<dbReference type="Proteomes" id="UP000008631">
    <property type="component" value="Chromosome"/>
</dbReference>
<accession>E8R4V5</accession>
<sequence length="88" mass="10135">MPEFGSLFTGHRLGVNIQVCHGGSPRHLVEGGESRFHPDRALRVHLSLVGPPRSSYANLSIRPRFDRLNRLFRDSRRNRYRLHRPHGG</sequence>
<dbReference type="AlphaFoldDB" id="E8R4V5"/>
<name>E8R4V5_ISOPI</name>